<dbReference type="Proteomes" id="UP000278143">
    <property type="component" value="Unassembled WGS sequence"/>
</dbReference>
<feature type="compositionally biased region" description="Low complexity" evidence="1">
    <location>
        <begin position="40"/>
        <end position="57"/>
    </location>
</feature>
<gene>
    <name evidence="2" type="ORF">SYNPS1DRAFT_27642</name>
</gene>
<keyword evidence="3" id="KW-1185">Reference proteome</keyword>
<feature type="compositionally biased region" description="Basic and acidic residues" evidence="1">
    <location>
        <begin position="176"/>
        <end position="185"/>
    </location>
</feature>
<feature type="region of interest" description="Disordered" evidence="1">
    <location>
        <begin position="76"/>
        <end position="115"/>
    </location>
</feature>
<feature type="compositionally biased region" description="Low complexity" evidence="1">
    <location>
        <begin position="246"/>
        <end position="256"/>
    </location>
</feature>
<feature type="compositionally biased region" description="Low complexity" evidence="1">
    <location>
        <begin position="8"/>
        <end position="19"/>
    </location>
</feature>
<name>A0A4P9Z2C5_9FUNG</name>
<feature type="compositionally biased region" description="Low complexity" evidence="1">
    <location>
        <begin position="148"/>
        <end position="165"/>
    </location>
</feature>
<organism evidence="2 3">
    <name type="scientific">Syncephalis pseudoplumigaleata</name>
    <dbReference type="NCBI Taxonomy" id="1712513"/>
    <lineage>
        <taxon>Eukaryota</taxon>
        <taxon>Fungi</taxon>
        <taxon>Fungi incertae sedis</taxon>
        <taxon>Zoopagomycota</taxon>
        <taxon>Zoopagomycotina</taxon>
        <taxon>Zoopagomycetes</taxon>
        <taxon>Zoopagales</taxon>
        <taxon>Piptocephalidaceae</taxon>
        <taxon>Syncephalis</taxon>
    </lineage>
</organism>
<proteinExistence type="predicted"/>
<feature type="region of interest" description="Disordered" evidence="1">
    <location>
        <begin position="128"/>
        <end position="192"/>
    </location>
</feature>
<dbReference type="OrthoDB" id="158357at2759"/>
<evidence type="ECO:0000313" key="3">
    <source>
        <dbReference type="Proteomes" id="UP000278143"/>
    </source>
</evidence>
<feature type="region of interest" description="Disordered" evidence="1">
    <location>
        <begin position="246"/>
        <end position="270"/>
    </location>
</feature>
<evidence type="ECO:0000313" key="2">
    <source>
        <dbReference type="EMBL" id="RKP26677.1"/>
    </source>
</evidence>
<feature type="region of interest" description="Disordered" evidence="1">
    <location>
        <begin position="1"/>
        <end position="22"/>
    </location>
</feature>
<reference evidence="3" key="1">
    <citation type="journal article" date="2018" name="Nat. Microbiol.">
        <title>Leveraging single-cell genomics to expand the fungal tree of life.</title>
        <authorList>
            <person name="Ahrendt S.R."/>
            <person name="Quandt C.A."/>
            <person name="Ciobanu D."/>
            <person name="Clum A."/>
            <person name="Salamov A."/>
            <person name="Andreopoulos B."/>
            <person name="Cheng J.F."/>
            <person name="Woyke T."/>
            <person name="Pelin A."/>
            <person name="Henrissat B."/>
            <person name="Reynolds N.K."/>
            <person name="Benny G.L."/>
            <person name="Smith M.E."/>
            <person name="James T.Y."/>
            <person name="Grigoriev I.V."/>
        </authorList>
    </citation>
    <scope>NUCLEOTIDE SEQUENCE [LARGE SCALE GENOMIC DNA]</scope>
    <source>
        <strain evidence="3">Benny S71-1</strain>
    </source>
</reference>
<dbReference type="EMBL" id="KZ989360">
    <property type="protein sequence ID" value="RKP26677.1"/>
    <property type="molecule type" value="Genomic_DNA"/>
</dbReference>
<protein>
    <submittedName>
        <fullName evidence="2">Uncharacterized protein</fullName>
    </submittedName>
</protein>
<evidence type="ECO:0000256" key="1">
    <source>
        <dbReference type="SAM" id="MobiDB-lite"/>
    </source>
</evidence>
<feature type="compositionally biased region" description="Low complexity" evidence="1">
    <location>
        <begin position="83"/>
        <end position="110"/>
    </location>
</feature>
<dbReference type="AlphaFoldDB" id="A0A4P9Z2C5"/>
<accession>A0A4P9Z2C5</accession>
<feature type="region of interest" description="Disordered" evidence="1">
    <location>
        <begin position="34"/>
        <end position="58"/>
    </location>
</feature>
<sequence>MASTTVHTSTPADSTASPSNRLNLVSFHDLDRSLHDTSDHASTSASSSKSTGPSKSGMFSKLMHRMRTTLHHATGGLDIAGLTGSSSHSDSSTTSSLRSPSSSSSSTNRSKYAQHASLPDVAEEIDGATPLEHPSMPTSPAEEQAGVPATASTAAAATPARLRITPPEPLSIAPLEDARSSHDQDSAASPDSVRSAGYFGFNSSLVNLSGSLITSGIKAVSSRYTDRHAPTSALVNEVAVGTPATATTTTATTATAVPRPPSLYGIHAPSTTSLTGGDFTETYGELGLPSATDPDEAAHYHQGSSSVLYAKSTYYASPMGRTTSASRELRRIRGEGISRDYWIKDEYAKYCYKSTHVHHTVTYQ</sequence>